<dbReference type="AlphaFoldDB" id="A0A6C0M117"/>
<protein>
    <submittedName>
        <fullName evidence="2">Uncharacterized protein</fullName>
    </submittedName>
</protein>
<dbReference type="EMBL" id="MN740634">
    <property type="protein sequence ID" value="QHU36330.1"/>
    <property type="molecule type" value="Genomic_DNA"/>
</dbReference>
<organism evidence="2">
    <name type="scientific">viral metagenome</name>
    <dbReference type="NCBI Taxonomy" id="1070528"/>
    <lineage>
        <taxon>unclassified sequences</taxon>
        <taxon>metagenomes</taxon>
        <taxon>organismal metagenomes</taxon>
    </lineage>
</organism>
<name>A0A6C0M117_9ZZZZ</name>
<reference evidence="2" key="1">
    <citation type="journal article" date="2020" name="Nature">
        <title>Giant virus diversity and host interactions through global metagenomics.</title>
        <authorList>
            <person name="Schulz F."/>
            <person name="Roux S."/>
            <person name="Paez-Espino D."/>
            <person name="Jungbluth S."/>
            <person name="Walsh D.A."/>
            <person name="Denef V.J."/>
            <person name="McMahon K.D."/>
            <person name="Konstantinidis K.T."/>
            <person name="Eloe-Fadrosh E.A."/>
            <person name="Kyrpides N.C."/>
            <person name="Woyke T."/>
        </authorList>
    </citation>
    <scope>NUCLEOTIDE SEQUENCE</scope>
    <source>
        <strain evidence="2">GVMAG-S-1035124-57</strain>
    </source>
</reference>
<sequence>MMVNVTFSTHKTPGGQRLLGIFTFSSKWKREKFKKKQSGKNESKSKNENENENETIKCESVV</sequence>
<accession>A0A6C0M117</accession>
<feature type="compositionally biased region" description="Basic and acidic residues" evidence="1">
    <location>
        <begin position="39"/>
        <end position="62"/>
    </location>
</feature>
<proteinExistence type="predicted"/>
<feature type="region of interest" description="Disordered" evidence="1">
    <location>
        <begin position="32"/>
        <end position="62"/>
    </location>
</feature>
<evidence type="ECO:0000256" key="1">
    <source>
        <dbReference type="SAM" id="MobiDB-lite"/>
    </source>
</evidence>
<evidence type="ECO:0000313" key="2">
    <source>
        <dbReference type="EMBL" id="QHU36330.1"/>
    </source>
</evidence>